<evidence type="ECO:0000313" key="2">
    <source>
        <dbReference type="Proteomes" id="UP001058458"/>
    </source>
</evidence>
<name>A0AB38QZU5_PARTM</name>
<dbReference type="AlphaFoldDB" id="A0AB38QZU5"/>
<accession>A0AB38QZU5</accession>
<organism evidence="1 2">
    <name type="scientific">Parageobacillus thermoglucosidasius</name>
    <name type="common">Geobacillus thermoglucosidasius</name>
    <dbReference type="NCBI Taxonomy" id="1426"/>
    <lineage>
        <taxon>Bacteria</taxon>
        <taxon>Bacillati</taxon>
        <taxon>Bacillota</taxon>
        <taxon>Bacilli</taxon>
        <taxon>Bacillales</taxon>
        <taxon>Anoxybacillaceae</taxon>
        <taxon>Parageobacillus</taxon>
    </lineage>
</organism>
<protein>
    <submittedName>
        <fullName evidence="1">Uncharacterized protein</fullName>
    </submittedName>
</protein>
<evidence type="ECO:0000313" key="1">
    <source>
        <dbReference type="EMBL" id="UOE75987.1"/>
    </source>
</evidence>
<reference evidence="1" key="1">
    <citation type="submission" date="2020-10" db="EMBL/GenBank/DDBJ databases">
        <authorList>
            <person name="Delgado J.A."/>
            <person name="Gonzalez J.M."/>
        </authorList>
    </citation>
    <scope>NUCLEOTIDE SEQUENCE</scope>
    <source>
        <strain evidence="1">23.6</strain>
    </source>
</reference>
<gene>
    <name evidence="1" type="ORF">IMI45_17220</name>
</gene>
<dbReference type="PROSITE" id="PS51257">
    <property type="entry name" value="PROKAR_LIPOPROTEIN"/>
    <property type="match status" value="1"/>
</dbReference>
<dbReference type="Proteomes" id="UP001058458">
    <property type="component" value="Chromosome"/>
</dbReference>
<proteinExistence type="predicted"/>
<dbReference type="EMBL" id="CP063414">
    <property type="protein sequence ID" value="UOE75987.1"/>
    <property type="molecule type" value="Genomic_DNA"/>
</dbReference>
<sequence length="336" mass="39136">MVLSRTEGRMIMKTYRAVLAAITMLVSLVLFGCTHEETEETRSKKPGEESETRVKIPSNKELIAIIDDNLKAFDEGNVDKYMETIHTQSPLYEQSRKLVEEISKAYKLKTEISNVEVMEKSEKEAKVKFTQKTVKIEGPAFRDNEITGYHVLRPEKGTWKIYNTVMTKSVFLDENGNPLETNRQDGKNQIEQMDLKFDERKWVLDHFDSANGESIWEFVLEGESVENWTELYTIHRFEKMNSTVGLKSWLEAYKQALAEATNGHFTFHTFESTGQEEIYEFIVKDAKVQDDQHEVARLFAQGDDLYLVRYTKLGEAMPDKTRDEWIQRLKQFKAQK</sequence>